<dbReference type="PANTHER" id="PTHR10192">
    <property type="entry name" value="MOLYBDOPTERIN BIOSYNTHESIS PROTEIN"/>
    <property type="match status" value="1"/>
</dbReference>
<evidence type="ECO:0000256" key="1">
    <source>
        <dbReference type="ARBA" id="ARBA00007589"/>
    </source>
</evidence>
<dbReference type="EMBL" id="GL888912">
    <property type="protein sequence ID" value="EGI57396.1"/>
    <property type="molecule type" value="Genomic_DNA"/>
</dbReference>
<evidence type="ECO:0000256" key="3">
    <source>
        <dbReference type="ARBA" id="ARBA00012509"/>
    </source>
</evidence>
<dbReference type="InterPro" id="IPR036425">
    <property type="entry name" value="MoaB/Mog-like_dom_sf"/>
</dbReference>
<dbReference type="eggNOG" id="KOG2371">
    <property type="taxonomic scope" value="Eukaryota"/>
</dbReference>
<dbReference type="GO" id="GO:0099634">
    <property type="term" value="C:postsynaptic specialization membrane"/>
    <property type="evidence" value="ECO:0007669"/>
    <property type="project" value="GOC"/>
</dbReference>
<proteinExistence type="inferred from homology"/>
<dbReference type="InterPro" id="IPR036688">
    <property type="entry name" value="MoeA_C_domain_IV_sf"/>
</dbReference>
<dbReference type="Pfam" id="PF00994">
    <property type="entry name" value="MoCF_biosynth"/>
    <property type="match status" value="2"/>
</dbReference>
<dbReference type="GO" id="GO:0007529">
    <property type="term" value="P:establishment of synaptic specificity at neuromuscular junction"/>
    <property type="evidence" value="ECO:0007669"/>
    <property type="project" value="TreeGrafter"/>
</dbReference>
<dbReference type="InParanoid" id="F4X847"/>
<organism evidence="6">
    <name type="scientific">Acromyrmex echinatior</name>
    <name type="common">Panamanian leafcutter ant</name>
    <name type="synonym">Acromyrmex octospinosus echinatior</name>
    <dbReference type="NCBI Taxonomy" id="103372"/>
    <lineage>
        <taxon>Eukaryota</taxon>
        <taxon>Metazoa</taxon>
        <taxon>Ecdysozoa</taxon>
        <taxon>Arthropoda</taxon>
        <taxon>Hexapoda</taxon>
        <taxon>Insecta</taxon>
        <taxon>Pterygota</taxon>
        <taxon>Neoptera</taxon>
        <taxon>Endopterygota</taxon>
        <taxon>Hymenoptera</taxon>
        <taxon>Apocrita</taxon>
        <taxon>Aculeata</taxon>
        <taxon>Formicoidea</taxon>
        <taxon>Formicidae</taxon>
        <taxon>Myrmicinae</taxon>
        <taxon>Acromyrmex</taxon>
    </lineage>
</organism>
<comment type="similarity">
    <text evidence="1">In the N-terminal section; belongs to the MoaB/Mog family.</text>
</comment>
<dbReference type="SUPFAM" id="SSF53218">
    <property type="entry name" value="Molybdenum cofactor biosynthesis proteins"/>
    <property type="match status" value="2"/>
</dbReference>
<dbReference type="InterPro" id="IPR038987">
    <property type="entry name" value="MoeA-like"/>
</dbReference>
<evidence type="ECO:0000259" key="4">
    <source>
        <dbReference type="SMART" id="SM00852"/>
    </source>
</evidence>
<dbReference type="GO" id="GO:0006777">
    <property type="term" value="P:Mo-molybdopterin cofactor biosynthetic process"/>
    <property type="evidence" value="ECO:0007669"/>
    <property type="project" value="TreeGrafter"/>
</dbReference>
<dbReference type="GO" id="GO:0061598">
    <property type="term" value="F:molybdopterin adenylyltransferase activity"/>
    <property type="evidence" value="ECO:0007669"/>
    <property type="project" value="UniProtKB-EC"/>
</dbReference>
<dbReference type="EC" id="2.7.7.75" evidence="3"/>
<comment type="similarity">
    <text evidence="2">In the C-terminal section; belongs to the MoeA family.</text>
</comment>
<dbReference type="GO" id="GO:0005829">
    <property type="term" value="C:cytosol"/>
    <property type="evidence" value="ECO:0007669"/>
    <property type="project" value="TreeGrafter"/>
</dbReference>
<evidence type="ECO:0000313" key="5">
    <source>
        <dbReference type="EMBL" id="EGI57396.1"/>
    </source>
</evidence>
<dbReference type="PANTHER" id="PTHR10192:SF5">
    <property type="entry name" value="GEPHYRIN"/>
    <property type="match status" value="1"/>
</dbReference>
<dbReference type="InterPro" id="IPR005110">
    <property type="entry name" value="MoeA_linker/N"/>
</dbReference>
<sequence length="869" mass="98428">MLASNETSGKDVRKVLKAHPKFVEISIEPGTCVRVRSGDPIPKGANTVVTPKNIKILDECNDNNDDYDYFNIDDKEYEIEVLVAPKINENIRNAGYLIKHNEYIIKRFKRIGSSELGILTLCGIDSILVIKVLSIGVLSISRFEENILGRIYESNRIILTSLLKENGYNLTDFGISACQLDAIKKKIEDALNEVDILVIMGPVNDKDILKAILKECFGANIHFGCLDMKPGKSTTFASCMYNCKRKFFLCMSANPATVPIVAHVVLLPFLNMIHRNCSTPIVMQICIKNHELHLRPKFSWTTAQWTKDETFPRACCSKNQHQNIMKYQKANALLNLPKYTSEVPKLDAAFVPTIPICGIRNKKLIINMCGPLYENAIMNLTTNIALILEIVHLMNMQNKEIYRIKNDTFEAFDTNNDNDKESLHSIFENEMENISIQNLSKRIYKRQNQTIMMSVKNALHTMHKILDDEYECYIETVKTNNAYSRVLADNIKSSTNVPFYNTSTKHGYAVLVSDGKSKRRVLKAHLTFAEISVVPGTCVRVRSGDPIPNGATAGVMLANTKILEECSDNDDDYFNINDKEYEIEVLVAPQKNENIRNADCEIENGQTVLQIYSRIGSVELGILKLCGINSVPVIQIPSVGLLSIGDKLEQPGYTSTLKHIYDCNHITLMSLLKENGYNPVDLGISAYQLKAIIKNIKYALNKVNLLVIMGHANDNDLLKPILREYFNAVIHFGHVEMKPGKSTTFATCIFNHKMKFFLCMSANPVTIPIVSHIFLLPFLNGMHFDIMAYEPKPNIQTCIMTTHELHRRPKFSWTTLHWSEKETFPRTCYSKKHQNILKYQKANALLMLPQRTVHESKIDAAFVSAMFFG</sequence>
<dbReference type="OrthoDB" id="4349954at2759"/>
<dbReference type="Pfam" id="PF03453">
    <property type="entry name" value="MoeA_N"/>
    <property type="match status" value="2"/>
</dbReference>
<dbReference type="GO" id="GO:0030425">
    <property type="term" value="C:dendrite"/>
    <property type="evidence" value="ECO:0007669"/>
    <property type="project" value="TreeGrafter"/>
</dbReference>
<reference evidence="5" key="1">
    <citation type="submission" date="2011-02" db="EMBL/GenBank/DDBJ databases">
        <title>The genome of the leaf-cutting ant Acromyrmex echinatior suggests key adaptations to social evolution and fungus farming.</title>
        <authorList>
            <person name="Nygaard S."/>
            <person name="Zhang G."/>
        </authorList>
    </citation>
    <scope>NUCLEOTIDE SEQUENCE</scope>
</reference>
<feature type="domain" description="MoaB/Mog" evidence="4">
    <location>
        <begin position="136"/>
        <end position="272"/>
    </location>
</feature>
<evidence type="ECO:0000256" key="2">
    <source>
        <dbReference type="ARBA" id="ARBA00008339"/>
    </source>
</evidence>
<dbReference type="SMART" id="SM00852">
    <property type="entry name" value="MoCF_biosynth"/>
    <property type="match status" value="2"/>
</dbReference>
<accession>F4X847</accession>
<evidence type="ECO:0000313" key="6">
    <source>
        <dbReference type="Proteomes" id="UP000007755"/>
    </source>
</evidence>
<protein>
    <recommendedName>
        <fullName evidence="3">molybdopterin adenylyltransferase</fullName>
        <ecNumber evidence="3">2.7.7.75</ecNumber>
    </recommendedName>
</protein>
<name>F4X847_ACREC</name>
<dbReference type="GO" id="GO:0061599">
    <property type="term" value="F:molybdopterin molybdotransferase activity"/>
    <property type="evidence" value="ECO:0007669"/>
    <property type="project" value="TreeGrafter"/>
</dbReference>
<dbReference type="GO" id="GO:0097112">
    <property type="term" value="P:gamma-aminobutyric acid receptor clustering"/>
    <property type="evidence" value="ECO:0007669"/>
    <property type="project" value="TreeGrafter"/>
</dbReference>
<keyword evidence="6" id="KW-1185">Reference proteome</keyword>
<feature type="domain" description="MoaB/Mog" evidence="4">
    <location>
        <begin position="640"/>
        <end position="781"/>
    </location>
</feature>
<dbReference type="Gene3D" id="3.90.105.10">
    <property type="entry name" value="Molybdopterin biosynthesis moea protein, domain 2"/>
    <property type="match status" value="2"/>
</dbReference>
<dbReference type="InterPro" id="IPR036135">
    <property type="entry name" value="MoeA_linker/N_sf"/>
</dbReference>
<dbReference type="GO" id="GO:0072579">
    <property type="term" value="P:glycine receptor clustering"/>
    <property type="evidence" value="ECO:0007669"/>
    <property type="project" value="TreeGrafter"/>
</dbReference>
<dbReference type="InterPro" id="IPR001453">
    <property type="entry name" value="MoaB/Mog_dom"/>
</dbReference>
<dbReference type="Gene3D" id="2.170.190.11">
    <property type="entry name" value="Molybdopterin biosynthesis moea protein, domain 3"/>
    <property type="match status" value="2"/>
</dbReference>
<dbReference type="Gene3D" id="3.40.980.10">
    <property type="entry name" value="MoaB/Mog-like domain"/>
    <property type="match status" value="2"/>
</dbReference>
<dbReference type="Gene3D" id="2.40.340.10">
    <property type="entry name" value="MoeA, C-terminal, domain IV"/>
    <property type="match status" value="2"/>
</dbReference>
<dbReference type="STRING" id="103372.F4X847"/>
<gene>
    <name evidence="5" type="ORF">G5I_14584</name>
</gene>
<dbReference type="AlphaFoldDB" id="F4X847"/>
<dbReference type="SUPFAM" id="SSF63882">
    <property type="entry name" value="MoeA N-terminal region -like"/>
    <property type="match status" value="2"/>
</dbReference>
<dbReference type="GO" id="GO:0098970">
    <property type="term" value="P:postsynaptic neurotransmitter receptor diffusion trapping"/>
    <property type="evidence" value="ECO:0007669"/>
    <property type="project" value="TreeGrafter"/>
</dbReference>
<dbReference type="Proteomes" id="UP000007755">
    <property type="component" value="Unassembled WGS sequence"/>
</dbReference>